<dbReference type="GO" id="GO:0009425">
    <property type="term" value="C:bacterial-type flagellum basal body"/>
    <property type="evidence" value="ECO:0007669"/>
    <property type="project" value="InterPro"/>
</dbReference>
<gene>
    <name evidence="13" type="primary">fliL</name>
    <name evidence="12" type="ORF">APZ41_006675</name>
    <name evidence="13" type="ORF">NCTC13291_00142</name>
</gene>
<keyword evidence="14" id="KW-1185">Reference proteome</keyword>
<dbReference type="InterPro" id="IPR005503">
    <property type="entry name" value="FliL"/>
</dbReference>
<evidence type="ECO:0000256" key="7">
    <source>
        <dbReference type="ARBA" id="ARBA00022779"/>
    </source>
</evidence>
<evidence type="ECO:0000256" key="6">
    <source>
        <dbReference type="ARBA" id="ARBA00022692"/>
    </source>
</evidence>
<reference evidence="12 14" key="1">
    <citation type="submission" date="2016-12" db="EMBL/GenBank/DDBJ databases">
        <title>Draft genome sequence of Roseomonas mucosa strain AU37, isolated from a peripheral intravenous catheter.</title>
        <authorList>
            <person name="Choudhury M.A."/>
            <person name="Sidjabat H.E."/>
            <person name="Wailan A.M."/>
            <person name="Zhang L."/>
            <person name="Marsh N.M."/>
            <person name="Rickard C.M."/>
            <person name="Davies M."/>
            <person name="Mcmillan D.J."/>
        </authorList>
    </citation>
    <scope>NUCLEOTIDE SEQUENCE [LARGE SCALE GENOMIC DNA]</scope>
    <source>
        <strain evidence="12 14">SAVE376</strain>
    </source>
</reference>
<dbReference type="RefSeq" id="WP_019459340.1">
    <property type="nucleotide sequence ID" value="NZ_AP031462.1"/>
</dbReference>
<organism evidence="12 14">
    <name type="scientific">Roseomonas mucosa</name>
    <dbReference type="NCBI Taxonomy" id="207340"/>
    <lineage>
        <taxon>Bacteria</taxon>
        <taxon>Pseudomonadati</taxon>
        <taxon>Pseudomonadota</taxon>
        <taxon>Alphaproteobacteria</taxon>
        <taxon>Acetobacterales</taxon>
        <taxon>Roseomonadaceae</taxon>
        <taxon>Roseomonas</taxon>
    </lineage>
</organism>
<dbReference type="PANTHER" id="PTHR35091:SF2">
    <property type="entry name" value="FLAGELLAR PROTEIN FLIL"/>
    <property type="match status" value="1"/>
</dbReference>
<evidence type="ECO:0000256" key="11">
    <source>
        <dbReference type="SAM" id="MobiDB-lite"/>
    </source>
</evidence>
<keyword evidence="5 10" id="KW-0145">Chemotaxis</keyword>
<evidence type="ECO:0000313" key="15">
    <source>
        <dbReference type="Proteomes" id="UP000254919"/>
    </source>
</evidence>
<keyword evidence="13" id="KW-0966">Cell projection</keyword>
<comment type="function">
    <text evidence="1 10">Controls the rotational direction of flagella during chemotaxis.</text>
</comment>
<accession>A0A1S8D9F7</accession>
<evidence type="ECO:0000313" key="14">
    <source>
        <dbReference type="Proteomes" id="UP000054844"/>
    </source>
</evidence>
<protein>
    <recommendedName>
        <fullName evidence="10">Flagellar protein FliL</fullName>
    </recommendedName>
</protein>
<evidence type="ECO:0000256" key="9">
    <source>
        <dbReference type="ARBA" id="ARBA00023136"/>
    </source>
</evidence>
<dbReference type="Proteomes" id="UP000054844">
    <property type="component" value="Unassembled WGS sequence"/>
</dbReference>
<comment type="similarity">
    <text evidence="3 10">Belongs to the FliL family.</text>
</comment>
<evidence type="ECO:0000256" key="4">
    <source>
        <dbReference type="ARBA" id="ARBA00022475"/>
    </source>
</evidence>
<keyword evidence="4" id="KW-1003">Cell membrane</keyword>
<keyword evidence="7 10" id="KW-0283">Flagellar rotation</keyword>
<dbReference type="Proteomes" id="UP000254919">
    <property type="component" value="Unassembled WGS sequence"/>
</dbReference>
<dbReference type="PANTHER" id="PTHR35091">
    <property type="entry name" value="FLAGELLAR PROTEIN FLIL"/>
    <property type="match status" value="1"/>
</dbReference>
<reference evidence="13 15" key="2">
    <citation type="submission" date="2018-06" db="EMBL/GenBank/DDBJ databases">
        <authorList>
            <consortium name="Pathogen Informatics"/>
            <person name="Doyle S."/>
        </authorList>
    </citation>
    <scope>NUCLEOTIDE SEQUENCE [LARGE SCALE GENOMIC DNA]</scope>
    <source>
        <strain evidence="13 15">NCTC13291</strain>
    </source>
</reference>
<dbReference type="EMBL" id="UGVN01000001">
    <property type="protein sequence ID" value="SUE37417.1"/>
    <property type="molecule type" value="Genomic_DNA"/>
</dbReference>
<keyword evidence="13" id="KW-0282">Flagellum</keyword>
<evidence type="ECO:0000313" key="13">
    <source>
        <dbReference type="EMBL" id="SUE37417.1"/>
    </source>
</evidence>
<dbReference type="GO" id="GO:0006935">
    <property type="term" value="P:chemotaxis"/>
    <property type="evidence" value="ECO:0007669"/>
    <property type="project" value="UniProtKB-KW"/>
</dbReference>
<comment type="subcellular location">
    <subcellularLocation>
        <location evidence="10">Cell inner membrane</location>
    </subcellularLocation>
    <subcellularLocation>
        <location evidence="2">Cell membrane</location>
        <topology evidence="2">Single-pass membrane protein</topology>
    </subcellularLocation>
</comment>
<evidence type="ECO:0000256" key="1">
    <source>
        <dbReference type="ARBA" id="ARBA00002254"/>
    </source>
</evidence>
<evidence type="ECO:0000256" key="3">
    <source>
        <dbReference type="ARBA" id="ARBA00008281"/>
    </source>
</evidence>
<evidence type="ECO:0000256" key="10">
    <source>
        <dbReference type="RuleBase" id="RU364125"/>
    </source>
</evidence>
<sequence length="173" mass="18381">MAKTEKPVEEKGAGGRRKLLLLAVPAVLLAGGAGAWFSGLLGGASGGGHAEAPPQEGGAHGGTQEAAPPAGTAVTYLDMPEILSNLNAPGRRGTFIRLRSKLELARPEDMEAARQAMPRLLDLFQTYLREMRPEELRGSIGTHRLREELIARANIAAAPARVNDVLFTEILVQ</sequence>
<proteinExistence type="inferred from homology"/>
<keyword evidence="13" id="KW-0969">Cilium</keyword>
<keyword evidence="10" id="KW-0997">Cell inner membrane</keyword>
<dbReference type="EMBL" id="LLWF02000014">
    <property type="protein sequence ID" value="ONH83985.1"/>
    <property type="molecule type" value="Genomic_DNA"/>
</dbReference>
<dbReference type="GO" id="GO:0071978">
    <property type="term" value="P:bacterial-type flagellum-dependent swarming motility"/>
    <property type="evidence" value="ECO:0007669"/>
    <property type="project" value="TreeGrafter"/>
</dbReference>
<dbReference type="Pfam" id="PF03748">
    <property type="entry name" value="FliL"/>
    <property type="match status" value="1"/>
</dbReference>
<keyword evidence="9 10" id="KW-0472">Membrane</keyword>
<evidence type="ECO:0000256" key="2">
    <source>
        <dbReference type="ARBA" id="ARBA00004162"/>
    </source>
</evidence>
<dbReference type="AlphaFoldDB" id="A0A1S8D9F7"/>
<dbReference type="GO" id="GO:0005886">
    <property type="term" value="C:plasma membrane"/>
    <property type="evidence" value="ECO:0007669"/>
    <property type="project" value="UniProtKB-SubCell"/>
</dbReference>
<keyword evidence="6" id="KW-0812">Transmembrane</keyword>
<keyword evidence="8" id="KW-1133">Transmembrane helix</keyword>
<feature type="region of interest" description="Disordered" evidence="11">
    <location>
        <begin position="46"/>
        <end position="69"/>
    </location>
</feature>
<evidence type="ECO:0000256" key="8">
    <source>
        <dbReference type="ARBA" id="ARBA00022989"/>
    </source>
</evidence>
<name>A0A1S8D9F7_9PROT</name>
<dbReference type="GeneID" id="99635168"/>
<evidence type="ECO:0000256" key="5">
    <source>
        <dbReference type="ARBA" id="ARBA00022500"/>
    </source>
</evidence>
<dbReference type="STRING" id="207340.APZ41_006675"/>
<evidence type="ECO:0000313" key="12">
    <source>
        <dbReference type="EMBL" id="ONH83985.1"/>
    </source>
</evidence>